<dbReference type="InterPro" id="IPR015760">
    <property type="entry name" value="TIF_IF2"/>
</dbReference>
<feature type="compositionally biased region" description="Basic residues" evidence="12">
    <location>
        <begin position="161"/>
        <end position="173"/>
    </location>
</feature>
<dbReference type="FunFam" id="3.40.50.10050:FF:000001">
    <property type="entry name" value="Translation initiation factor IF-2"/>
    <property type="match status" value="1"/>
</dbReference>
<name>A0A1H0AMH5_9BACT</name>
<feature type="binding site" evidence="9">
    <location>
        <begin position="463"/>
        <end position="467"/>
    </location>
    <ligand>
        <name>GTP</name>
        <dbReference type="ChEBI" id="CHEBI:37565"/>
    </ligand>
</feature>
<dbReference type="Pfam" id="PF03144">
    <property type="entry name" value="GTP_EFTU_D2"/>
    <property type="match status" value="1"/>
</dbReference>
<dbReference type="InterPro" id="IPR009000">
    <property type="entry name" value="Transl_B-barrel_sf"/>
</dbReference>
<dbReference type="InterPro" id="IPR027417">
    <property type="entry name" value="P-loop_NTPase"/>
</dbReference>
<comment type="similarity">
    <text evidence="2 9 10">Belongs to the TRAFAC class translation factor GTPase superfamily. Classic translation factor GTPase family. IF-2 subfamily.</text>
</comment>
<dbReference type="PROSITE" id="PS51722">
    <property type="entry name" value="G_TR_2"/>
    <property type="match status" value="1"/>
</dbReference>
<evidence type="ECO:0000256" key="1">
    <source>
        <dbReference type="ARBA" id="ARBA00004496"/>
    </source>
</evidence>
<feature type="binding site" evidence="9">
    <location>
        <begin position="517"/>
        <end position="520"/>
    </location>
    <ligand>
        <name>GTP</name>
        <dbReference type="ChEBI" id="CHEBI:37565"/>
    </ligand>
</feature>
<dbReference type="FunFam" id="3.40.50.300:FF:000019">
    <property type="entry name" value="Translation initiation factor IF-2"/>
    <property type="match status" value="1"/>
</dbReference>
<dbReference type="Gene3D" id="3.40.50.10050">
    <property type="entry name" value="Translation initiation factor IF- 2, domain 3"/>
    <property type="match status" value="1"/>
</dbReference>
<feature type="domain" description="Tr-type G" evidence="13">
    <location>
        <begin position="408"/>
        <end position="577"/>
    </location>
</feature>
<dbReference type="InterPro" id="IPR036925">
    <property type="entry name" value="TIF_IF2_dom3_sf"/>
</dbReference>
<dbReference type="AlphaFoldDB" id="A0A1H0AMH5"/>
<dbReference type="STRING" id="206665.SAMN04488516_101455"/>
<evidence type="ECO:0000256" key="12">
    <source>
        <dbReference type="SAM" id="MobiDB-lite"/>
    </source>
</evidence>
<dbReference type="GO" id="GO:0003924">
    <property type="term" value="F:GTPase activity"/>
    <property type="evidence" value="ECO:0007669"/>
    <property type="project" value="UniProtKB-UniRule"/>
</dbReference>
<feature type="compositionally biased region" description="Low complexity" evidence="12">
    <location>
        <begin position="212"/>
        <end position="222"/>
    </location>
</feature>
<dbReference type="CDD" id="cd01887">
    <property type="entry name" value="IF2_eIF5B"/>
    <property type="match status" value="1"/>
</dbReference>
<dbReference type="SUPFAM" id="SSF50447">
    <property type="entry name" value="Translation proteins"/>
    <property type="match status" value="2"/>
</dbReference>
<evidence type="ECO:0000256" key="6">
    <source>
        <dbReference type="ARBA" id="ARBA00022741"/>
    </source>
</evidence>
<dbReference type="InterPro" id="IPR004161">
    <property type="entry name" value="EFTu-like_2"/>
</dbReference>
<keyword evidence="4 9" id="KW-0963">Cytoplasm</keyword>
<evidence type="ECO:0000256" key="5">
    <source>
        <dbReference type="ARBA" id="ARBA00022540"/>
    </source>
</evidence>
<keyword evidence="5 9" id="KW-0396">Initiation factor</keyword>
<dbReference type="NCBIfam" id="TIGR00231">
    <property type="entry name" value="small_GTP"/>
    <property type="match status" value="1"/>
</dbReference>
<dbReference type="InterPro" id="IPR044145">
    <property type="entry name" value="IF2_II"/>
</dbReference>
<evidence type="ECO:0000256" key="4">
    <source>
        <dbReference type="ARBA" id="ARBA00022490"/>
    </source>
</evidence>
<evidence type="ECO:0000256" key="9">
    <source>
        <dbReference type="HAMAP-Rule" id="MF_00100"/>
    </source>
</evidence>
<dbReference type="Gene3D" id="2.40.30.10">
    <property type="entry name" value="Translation factors"/>
    <property type="match status" value="2"/>
</dbReference>
<dbReference type="CDD" id="cd03692">
    <property type="entry name" value="mtIF2_IVc"/>
    <property type="match status" value="1"/>
</dbReference>
<dbReference type="PANTHER" id="PTHR43381:SF5">
    <property type="entry name" value="TR-TYPE G DOMAIN-CONTAINING PROTEIN"/>
    <property type="match status" value="1"/>
</dbReference>
<evidence type="ECO:0000256" key="10">
    <source>
        <dbReference type="RuleBase" id="RU000644"/>
    </source>
</evidence>
<dbReference type="RefSeq" id="WP_092062739.1">
    <property type="nucleotide sequence ID" value="NZ_FNIN01000001.1"/>
</dbReference>
<feature type="binding site" evidence="9">
    <location>
        <begin position="417"/>
        <end position="424"/>
    </location>
    <ligand>
        <name>GTP</name>
        <dbReference type="ChEBI" id="CHEBI:37565"/>
    </ligand>
</feature>
<dbReference type="Pfam" id="PF11987">
    <property type="entry name" value="IF-2"/>
    <property type="match status" value="1"/>
</dbReference>
<feature type="compositionally biased region" description="Basic and acidic residues" evidence="12">
    <location>
        <begin position="53"/>
        <end position="66"/>
    </location>
</feature>
<dbReference type="FunFam" id="2.40.30.10:FF:000008">
    <property type="entry name" value="Translation initiation factor IF-2"/>
    <property type="match status" value="1"/>
</dbReference>
<protein>
    <recommendedName>
        <fullName evidence="3 9">Translation initiation factor IF-2</fullName>
    </recommendedName>
</protein>
<dbReference type="FunFam" id="2.40.30.10:FF:000007">
    <property type="entry name" value="Translation initiation factor IF-2"/>
    <property type="match status" value="1"/>
</dbReference>
<keyword evidence="15" id="KW-1185">Reference proteome</keyword>
<proteinExistence type="inferred from homology"/>
<feature type="compositionally biased region" description="Basic residues" evidence="12">
    <location>
        <begin position="297"/>
        <end position="307"/>
    </location>
</feature>
<evidence type="ECO:0000256" key="11">
    <source>
        <dbReference type="RuleBase" id="RU000645"/>
    </source>
</evidence>
<feature type="compositionally biased region" description="Basic and acidic residues" evidence="12">
    <location>
        <begin position="123"/>
        <end position="160"/>
    </location>
</feature>
<feature type="region of interest" description="Disordered" evidence="12">
    <location>
        <begin position="282"/>
        <end position="323"/>
    </location>
</feature>
<keyword evidence="6 9" id="KW-0547">Nucleotide-binding</keyword>
<feature type="compositionally biased region" description="Basic and acidic residues" evidence="12">
    <location>
        <begin position="80"/>
        <end position="113"/>
    </location>
</feature>
<dbReference type="GO" id="GO:0005525">
    <property type="term" value="F:GTP binding"/>
    <property type="evidence" value="ECO:0007669"/>
    <property type="project" value="UniProtKB-KW"/>
</dbReference>
<keyword evidence="7 9" id="KW-0648">Protein biosynthesis</keyword>
<dbReference type="InterPro" id="IPR005225">
    <property type="entry name" value="Small_GTP-bd"/>
</dbReference>
<evidence type="ECO:0000313" key="15">
    <source>
        <dbReference type="Proteomes" id="UP000199602"/>
    </source>
</evidence>
<dbReference type="PROSITE" id="PS01176">
    <property type="entry name" value="IF2"/>
    <property type="match status" value="1"/>
</dbReference>
<evidence type="ECO:0000256" key="7">
    <source>
        <dbReference type="ARBA" id="ARBA00022917"/>
    </source>
</evidence>
<dbReference type="OrthoDB" id="9811804at2"/>
<dbReference type="SUPFAM" id="SSF52156">
    <property type="entry name" value="Initiation factor IF2/eIF5b, domain 3"/>
    <property type="match status" value="1"/>
</dbReference>
<dbReference type="Pfam" id="PF00009">
    <property type="entry name" value="GTP_EFTU"/>
    <property type="match status" value="1"/>
</dbReference>
<dbReference type="Gene3D" id="3.40.50.300">
    <property type="entry name" value="P-loop containing nucleotide triphosphate hydrolases"/>
    <property type="match status" value="1"/>
</dbReference>
<feature type="region of interest" description="Disordered" evidence="12">
    <location>
        <begin position="53"/>
        <end position="264"/>
    </location>
</feature>
<dbReference type="PANTHER" id="PTHR43381">
    <property type="entry name" value="TRANSLATION INITIATION FACTOR IF-2-RELATED"/>
    <property type="match status" value="1"/>
</dbReference>
<dbReference type="SUPFAM" id="SSF52540">
    <property type="entry name" value="P-loop containing nucleoside triphosphate hydrolases"/>
    <property type="match status" value="1"/>
</dbReference>
<comment type="function">
    <text evidence="9 10">One of the essential components for the initiation of protein synthesis. Protects formylmethionyl-tRNA from spontaneous hydrolysis and promotes its binding to the 30S ribosomal subunits. Also involved in the hydrolysis of GTP during the formation of the 70S ribosomal complex.</text>
</comment>
<feature type="region of interest" description="G-domain" evidence="9">
    <location>
        <begin position="411"/>
        <end position="559"/>
    </location>
</feature>
<dbReference type="InterPro" id="IPR006847">
    <property type="entry name" value="IF2_N"/>
</dbReference>
<organism evidence="14 15">
    <name type="scientific">Desulfonauticus submarinus</name>
    <dbReference type="NCBI Taxonomy" id="206665"/>
    <lineage>
        <taxon>Bacteria</taxon>
        <taxon>Pseudomonadati</taxon>
        <taxon>Thermodesulfobacteriota</taxon>
        <taxon>Desulfovibrionia</taxon>
        <taxon>Desulfovibrionales</taxon>
        <taxon>Desulfonauticaceae</taxon>
        <taxon>Desulfonauticus</taxon>
    </lineage>
</organism>
<evidence type="ECO:0000256" key="3">
    <source>
        <dbReference type="ARBA" id="ARBA00020675"/>
    </source>
</evidence>
<dbReference type="InterPro" id="IPR053905">
    <property type="entry name" value="EF-G-like_DII"/>
</dbReference>
<dbReference type="Gene3D" id="1.10.10.2480">
    <property type="match status" value="1"/>
</dbReference>
<dbReference type="InterPro" id="IPR023115">
    <property type="entry name" value="TIF_IF2_dom3"/>
</dbReference>
<dbReference type="InterPro" id="IPR000178">
    <property type="entry name" value="TF_IF2_bacterial-like"/>
</dbReference>
<dbReference type="EMBL" id="FNIN01000001">
    <property type="protein sequence ID" value="SDN34046.1"/>
    <property type="molecule type" value="Genomic_DNA"/>
</dbReference>
<gene>
    <name evidence="9" type="primary">infB</name>
    <name evidence="14" type="ORF">SAMN04488516_101455</name>
</gene>
<evidence type="ECO:0000313" key="14">
    <source>
        <dbReference type="EMBL" id="SDN34046.1"/>
    </source>
</evidence>
<dbReference type="InterPro" id="IPR000795">
    <property type="entry name" value="T_Tr_GTP-bd_dom"/>
</dbReference>
<dbReference type="NCBIfam" id="TIGR00487">
    <property type="entry name" value="IF-2"/>
    <property type="match status" value="1"/>
</dbReference>
<keyword evidence="8 9" id="KW-0342">GTP-binding</keyword>
<dbReference type="Pfam" id="PF04760">
    <property type="entry name" value="IF2_N"/>
    <property type="match status" value="2"/>
</dbReference>
<sequence length="909" mass="101393">MAKKRVRDLAKELDVSTKEIIQISRELGIQVKSHMSGLTEEEITAITEKFKTKKENKEQIVKRKAPDGVIIRRRKQTKSQKKETTKEPTPDKEEKKIESKKSPEKKETREVKARIISTPKASPVKEKSVETEKKEKQLEIKPKDSPQKEEKRPKKEESKPKEKKKIKKRKRFSGKKEEIKPKVKVIARPEPKPEEPKKEESPKQKIEKSVASTTKPSTLTPPKETKEVKEKKKTKKKGKAGWTEKDIFEEKKKKKGKKILKEKSAKRVVDFSDFYEEEKEEVLEPIIEETPKPKETSKKKKTKGKKTDKKEDKPSAISTQPIKSSKKKIKIEEAIRVAELAQKMGVKAQDIIKILLSLGIMATINQSIDIDTASLVAAEFGFEVEKKGFSEEDYLLAKQEDKPEDLKPRPPVVTIMGHVDHGKTSLLDAIRKSNITAKEAGGITQHIGAYYVKTPKGDLVFLDTPGHEAFTAMRARGAQVTDIVILVVAADDGVMDQTREAINHAKAANVPIVVAVNKIDKEGANPERVKRELAELGLIPEDWGGETIFTEVSAKKRIGLDDLLEMVLLQAEVLELKANPNKPARGYIIEAKLDKGRGPVATVLIKEGTLHQGDAFVCGLRSGKIRAILNDQGKKLKKAGPSMPVEIQGIDGVPNAGEELIVVENEKIARKIAENRQTKQREKDLAKKNKITLESFLQAKLDGEAKNLNLVLKTDVQGSLEAVKDALLKLSSDEVKINIVHGGTGAISETDIMLAAASSAIIIGFNIRPTAKVKEVAEKENVEIRFYDIIYNLVNDIKDAMAGMLAPVIKEEYLGQAEVLQTFNVPKVGTVAGCMVVDGKLMRNAKIRLIRDGVVIYTGKLNSLKRFKDDVKEVQKGYECGVGLENYNDIKVGDIIEAFQEVEEKANIE</sequence>
<dbReference type="GO" id="GO:0005829">
    <property type="term" value="C:cytosol"/>
    <property type="evidence" value="ECO:0007669"/>
    <property type="project" value="TreeGrafter"/>
</dbReference>
<reference evidence="14 15" key="1">
    <citation type="submission" date="2016-10" db="EMBL/GenBank/DDBJ databases">
        <authorList>
            <person name="de Groot N.N."/>
        </authorList>
    </citation>
    <scope>NUCLEOTIDE SEQUENCE [LARGE SCALE GENOMIC DNA]</scope>
    <source>
        <strain evidence="14 15">DSM 15269</strain>
    </source>
</reference>
<evidence type="ECO:0000256" key="2">
    <source>
        <dbReference type="ARBA" id="ARBA00007733"/>
    </source>
</evidence>
<feature type="compositionally biased region" description="Basic and acidic residues" evidence="12">
    <location>
        <begin position="242"/>
        <end position="251"/>
    </location>
</feature>
<evidence type="ECO:0000259" key="13">
    <source>
        <dbReference type="PROSITE" id="PS51722"/>
    </source>
</evidence>
<dbReference type="Proteomes" id="UP000199602">
    <property type="component" value="Unassembled WGS sequence"/>
</dbReference>
<dbReference type="Pfam" id="PF22042">
    <property type="entry name" value="EF-G_D2"/>
    <property type="match status" value="1"/>
</dbReference>
<feature type="compositionally biased region" description="Basic and acidic residues" evidence="12">
    <location>
        <begin position="174"/>
        <end position="208"/>
    </location>
</feature>
<dbReference type="CDD" id="cd03702">
    <property type="entry name" value="IF2_mtIF2_II"/>
    <property type="match status" value="1"/>
</dbReference>
<dbReference type="HAMAP" id="MF_00100_B">
    <property type="entry name" value="IF_2_B"/>
    <property type="match status" value="1"/>
</dbReference>
<dbReference type="GO" id="GO:0003743">
    <property type="term" value="F:translation initiation factor activity"/>
    <property type="evidence" value="ECO:0007669"/>
    <property type="project" value="UniProtKB-UniRule"/>
</dbReference>
<evidence type="ECO:0000256" key="8">
    <source>
        <dbReference type="ARBA" id="ARBA00023134"/>
    </source>
</evidence>
<accession>A0A1H0AMH5</accession>
<comment type="subcellular location">
    <subcellularLocation>
        <location evidence="1 9 11">Cytoplasm</location>
    </subcellularLocation>
</comment>